<keyword evidence="1" id="KW-0808">Transferase</keyword>
<protein>
    <submittedName>
        <fullName evidence="1">Nucleoside 2-deoxyribosyltransferase</fullName>
    </submittedName>
</protein>
<dbReference type="Pfam" id="PF05014">
    <property type="entry name" value="Nuc_deoxyrib_tr"/>
    <property type="match status" value="1"/>
</dbReference>
<organism evidence="1 2">
    <name type="scientific">Lacticaseibacillus brantae DSM 23927</name>
    <dbReference type="NCBI Taxonomy" id="1423727"/>
    <lineage>
        <taxon>Bacteria</taxon>
        <taxon>Bacillati</taxon>
        <taxon>Bacillota</taxon>
        <taxon>Bacilli</taxon>
        <taxon>Lactobacillales</taxon>
        <taxon>Lactobacillaceae</taxon>
        <taxon>Lacticaseibacillus</taxon>
    </lineage>
</organism>
<accession>A0A0R2B769</accession>
<dbReference type="OrthoDB" id="397706at2"/>
<gene>
    <name evidence="1" type="ORF">FC34_GL001606</name>
</gene>
<dbReference type="AlphaFoldDB" id="A0A0R2B769"/>
<keyword evidence="2" id="KW-1185">Reference proteome</keyword>
<proteinExistence type="predicted"/>
<dbReference type="PANTHER" id="PTHR15364:SF0">
    <property type="entry name" value="2'-DEOXYNUCLEOSIDE 5'-PHOSPHATE N-HYDROLASE 1"/>
    <property type="match status" value="1"/>
</dbReference>
<dbReference type="EMBL" id="AYZQ01000004">
    <property type="protein sequence ID" value="KRM71491.1"/>
    <property type="molecule type" value="Genomic_DNA"/>
</dbReference>
<comment type="caution">
    <text evidence="1">The sequence shown here is derived from an EMBL/GenBank/DDBJ whole genome shotgun (WGS) entry which is preliminary data.</text>
</comment>
<dbReference type="InterPro" id="IPR051239">
    <property type="entry name" value="2'-dNMP_N-hydrolase"/>
</dbReference>
<dbReference type="PATRIC" id="fig|1423727.3.peg.1628"/>
<evidence type="ECO:0000313" key="1">
    <source>
        <dbReference type="EMBL" id="KRM71491.1"/>
    </source>
</evidence>
<dbReference type="STRING" id="1423727.FC34_GL001606"/>
<dbReference type="Proteomes" id="UP000051672">
    <property type="component" value="Unassembled WGS sequence"/>
</dbReference>
<dbReference type="Gene3D" id="3.40.50.450">
    <property type="match status" value="1"/>
</dbReference>
<reference evidence="1 2" key="1">
    <citation type="journal article" date="2015" name="Genome Announc.">
        <title>Expanding the biotechnology potential of lactobacilli through comparative genomics of 213 strains and associated genera.</title>
        <authorList>
            <person name="Sun Z."/>
            <person name="Harris H.M."/>
            <person name="McCann A."/>
            <person name="Guo C."/>
            <person name="Argimon S."/>
            <person name="Zhang W."/>
            <person name="Yang X."/>
            <person name="Jeffery I.B."/>
            <person name="Cooney J.C."/>
            <person name="Kagawa T.F."/>
            <person name="Liu W."/>
            <person name="Song Y."/>
            <person name="Salvetti E."/>
            <person name="Wrobel A."/>
            <person name="Rasinkangas P."/>
            <person name="Parkhill J."/>
            <person name="Rea M.C."/>
            <person name="O'Sullivan O."/>
            <person name="Ritari J."/>
            <person name="Douillard F.P."/>
            <person name="Paul Ross R."/>
            <person name="Yang R."/>
            <person name="Briner A.E."/>
            <person name="Felis G.E."/>
            <person name="de Vos W.M."/>
            <person name="Barrangou R."/>
            <person name="Klaenhammer T.R."/>
            <person name="Caufield P.W."/>
            <person name="Cui Y."/>
            <person name="Zhang H."/>
            <person name="O'Toole P.W."/>
        </authorList>
    </citation>
    <scope>NUCLEOTIDE SEQUENCE [LARGE SCALE GENOMIC DNA]</scope>
    <source>
        <strain evidence="1 2">DSM 23927</strain>
    </source>
</reference>
<dbReference type="GO" id="GO:0009159">
    <property type="term" value="P:deoxyribonucleoside monophosphate catabolic process"/>
    <property type="evidence" value="ECO:0007669"/>
    <property type="project" value="TreeGrafter"/>
</dbReference>
<name>A0A0R2B769_9LACO</name>
<dbReference type="GO" id="GO:0016740">
    <property type="term" value="F:transferase activity"/>
    <property type="evidence" value="ECO:0007669"/>
    <property type="project" value="UniProtKB-KW"/>
</dbReference>
<dbReference type="GO" id="GO:0070694">
    <property type="term" value="F:5-hydroxymethyl-dUMP N-hydrolase activity"/>
    <property type="evidence" value="ECO:0007669"/>
    <property type="project" value="TreeGrafter"/>
</dbReference>
<dbReference type="RefSeq" id="WP_057894879.1">
    <property type="nucleotide sequence ID" value="NZ_AYZQ01000004.1"/>
</dbReference>
<evidence type="ECO:0000313" key="2">
    <source>
        <dbReference type="Proteomes" id="UP000051672"/>
    </source>
</evidence>
<sequence length="146" mass="16038">MKVYLAGPFFSQVQLDLLAQVHQALQQNATIERIFSPKDETNQAGLVENSPEWQTLVFKEDIGFIDQADVVVAILDYDHSQTDPGTAMEIGYAFGKQMPVVAVAVNGPQINLMLAGATKFFTTTVNDLAKLDFNAIPDQPYVGDVF</sequence>
<dbReference type="SUPFAM" id="SSF52309">
    <property type="entry name" value="N-(deoxy)ribosyltransferase-like"/>
    <property type="match status" value="1"/>
</dbReference>
<dbReference type="PANTHER" id="PTHR15364">
    <property type="entry name" value="2'-DEOXYNUCLEOSIDE 5'-PHOSPHATE N-HYDROLASE 1"/>
    <property type="match status" value="1"/>
</dbReference>
<dbReference type="InterPro" id="IPR007710">
    <property type="entry name" value="Nucleoside_deoxyribTrfase"/>
</dbReference>